<keyword evidence="2" id="KW-1185">Reference proteome</keyword>
<evidence type="ECO:0008006" key="3">
    <source>
        <dbReference type="Google" id="ProtNLM"/>
    </source>
</evidence>
<sequence>MTLQVKWGDQTTQHVNIQGIRQGAKLSTLLYKRYNNTILNAITGSHLGAMLGTICVASPTCADDIALLGEPQDIQAMLNIIKFHTKRDMVKINPEVLCTSKGKNYQQKNYTLCEKQINRVDKLKHLGITRNNKSKVNTDRLKTGRQTMYALLGSDLHARIGMCPLVLGKIWKTYVVPR</sequence>
<evidence type="ECO:0000313" key="2">
    <source>
        <dbReference type="Proteomes" id="UP000507470"/>
    </source>
</evidence>
<dbReference type="Proteomes" id="UP000507470">
    <property type="component" value="Unassembled WGS sequence"/>
</dbReference>
<proteinExistence type="predicted"/>
<dbReference type="AlphaFoldDB" id="A0A6J8DKR0"/>
<organism evidence="1 2">
    <name type="scientific">Mytilus coruscus</name>
    <name type="common">Sea mussel</name>
    <dbReference type="NCBI Taxonomy" id="42192"/>
    <lineage>
        <taxon>Eukaryota</taxon>
        <taxon>Metazoa</taxon>
        <taxon>Spiralia</taxon>
        <taxon>Lophotrochozoa</taxon>
        <taxon>Mollusca</taxon>
        <taxon>Bivalvia</taxon>
        <taxon>Autobranchia</taxon>
        <taxon>Pteriomorphia</taxon>
        <taxon>Mytilida</taxon>
        <taxon>Mytiloidea</taxon>
        <taxon>Mytilidae</taxon>
        <taxon>Mytilinae</taxon>
        <taxon>Mytilus</taxon>
    </lineage>
</organism>
<protein>
    <recommendedName>
        <fullName evidence="3">Reverse transcriptase domain-containing protein</fullName>
    </recommendedName>
</protein>
<accession>A0A6J8DKR0</accession>
<gene>
    <name evidence="1" type="ORF">MCOR_41503</name>
</gene>
<dbReference type="EMBL" id="CACVKT020007510">
    <property type="protein sequence ID" value="CAC5408091.1"/>
    <property type="molecule type" value="Genomic_DNA"/>
</dbReference>
<name>A0A6J8DKR0_MYTCO</name>
<evidence type="ECO:0000313" key="1">
    <source>
        <dbReference type="EMBL" id="CAC5408091.1"/>
    </source>
</evidence>
<dbReference type="OrthoDB" id="6087543at2759"/>
<reference evidence="1 2" key="1">
    <citation type="submission" date="2020-06" db="EMBL/GenBank/DDBJ databases">
        <authorList>
            <person name="Li R."/>
            <person name="Bekaert M."/>
        </authorList>
    </citation>
    <scope>NUCLEOTIDE SEQUENCE [LARGE SCALE GENOMIC DNA]</scope>
    <source>
        <strain evidence="2">wild</strain>
    </source>
</reference>